<evidence type="ECO:0000256" key="2">
    <source>
        <dbReference type="ARBA" id="ARBA00022643"/>
    </source>
</evidence>
<dbReference type="InterPro" id="IPR029039">
    <property type="entry name" value="Flavoprotein-like_sf"/>
</dbReference>
<dbReference type="InterPro" id="IPR020048">
    <property type="entry name" value="NADPH-dep_FMN_reduc_SsuE"/>
</dbReference>
<dbReference type="EMBL" id="VYKL01000026">
    <property type="protein sequence ID" value="KAA9021645.1"/>
    <property type="molecule type" value="Genomic_DNA"/>
</dbReference>
<evidence type="ECO:0000256" key="1">
    <source>
        <dbReference type="ARBA" id="ARBA00022630"/>
    </source>
</evidence>
<dbReference type="InterPro" id="IPR051814">
    <property type="entry name" value="NAD(P)H-dep_FMN_reductase"/>
</dbReference>
<dbReference type="GO" id="GO:0046306">
    <property type="term" value="P:alkanesulfonate catabolic process"/>
    <property type="evidence" value="ECO:0007669"/>
    <property type="project" value="InterPro"/>
</dbReference>
<dbReference type="EC" id="1.5.1.38" evidence="5"/>
<sequence length="176" mass="19413">MKKIVIITGTPTKPSRLHGVVSYVSQQIHQQGVKVHHIDVVDIPAKDLLHANWNSEVIKSANRQIADANAVIIATPIYKASYTGILKAFLDLIPEKGLENKVLFPIVMGGTKAHLLMMEYALKPVLSVLGANYIEAGVFIHDSEARWTEDGKVTIDSEVNTRLTASVEKLCKMIMK</sequence>
<dbReference type="Proteomes" id="UP000326671">
    <property type="component" value="Unassembled WGS sequence"/>
</dbReference>
<dbReference type="PANTHER" id="PTHR43408">
    <property type="entry name" value="FMN REDUCTASE (NADPH)"/>
    <property type="match status" value="1"/>
</dbReference>
<dbReference type="SUPFAM" id="SSF52218">
    <property type="entry name" value="Flavoproteins"/>
    <property type="match status" value="1"/>
</dbReference>
<dbReference type="Gene3D" id="3.40.50.360">
    <property type="match status" value="1"/>
</dbReference>
<dbReference type="PANTHER" id="PTHR43408:SF1">
    <property type="entry name" value="FMN REDUCTASE (NADPH)"/>
    <property type="match status" value="1"/>
</dbReference>
<dbReference type="RefSeq" id="WP_150441173.1">
    <property type="nucleotide sequence ID" value="NZ_VYKL01000026.1"/>
</dbReference>
<keyword evidence="6" id="KW-1185">Reference proteome</keyword>
<dbReference type="OrthoDB" id="1643408at2"/>
<dbReference type="InterPro" id="IPR005025">
    <property type="entry name" value="FMN_Rdtase-like_dom"/>
</dbReference>
<dbReference type="AlphaFoldDB" id="A0A5J5HLN7"/>
<feature type="domain" description="NADPH-dependent FMN reductase-like" evidence="4">
    <location>
        <begin position="3"/>
        <end position="141"/>
    </location>
</feature>
<protein>
    <submittedName>
        <fullName evidence="5">NADPH-dependent FMN reductase</fullName>
        <ecNumber evidence="5">1.5.1.38</ecNumber>
    </submittedName>
</protein>
<comment type="caution">
    <text evidence="5">The sequence shown here is derived from an EMBL/GenBank/DDBJ whole genome shotgun (WGS) entry which is preliminary data.</text>
</comment>
<name>A0A5J5HLN7_9BACI</name>
<gene>
    <name evidence="5" type="primary">ssuE</name>
    <name evidence="5" type="ORF">F4V44_16795</name>
</gene>
<keyword evidence="1" id="KW-0285">Flavoprotein</keyword>
<dbReference type="NCBIfam" id="TIGR03567">
    <property type="entry name" value="FMN_reduc_SsuE"/>
    <property type="match status" value="1"/>
</dbReference>
<organism evidence="5 6">
    <name type="scientific">Niallia endozanthoxylica</name>
    <dbReference type="NCBI Taxonomy" id="2036016"/>
    <lineage>
        <taxon>Bacteria</taxon>
        <taxon>Bacillati</taxon>
        <taxon>Bacillota</taxon>
        <taxon>Bacilli</taxon>
        <taxon>Bacillales</taxon>
        <taxon>Bacillaceae</taxon>
        <taxon>Niallia</taxon>
    </lineage>
</organism>
<keyword evidence="3 5" id="KW-0560">Oxidoreductase</keyword>
<keyword evidence="2" id="KW-0288">FMN</keyword>
<accession>A0A5J5HLN7</accession>
<evidence type="ECO:0000313" key="6">
    <source>
        <dbReference type="Proteomes" id="UP000326671"/>
    </source>
</evidence>
<evidence type="ECO:0000256" key="3">
    <source>
        <dbReference type="ARBA" id="ARBA00023002"/>
    </source>
</evidence>
<dbReference type="GO" id="GO:0052873">
    <property type="term" value="F:FMN reductase (NADPH) activity"/>
    <property type="evidence" value="ECO:0007669"/>
    <property type="project" value="UniProtKB-EC"/>
</dbReference>
<dbReference type="Pfam" id="PF03358">
    <property type="entry name" value="FMN_red"/>
    <property type="match status" value="1"/>
</dbReference>
<evidence type="ECO:0000259" key="4">
    <source>
        <dbReference type="Pfam" id="PF03358"/>
    </source>
</evidence>
<evidence type="ECO:0000313" key="5">
    <source>
        <dbReference type="EMBL" id="KAA9021645.1"/>
    </source>
</evidence>
<proteinExistence type="predicted"/>
<reference evidence="5 6" key="1">
    <citation type="submission" date="2019-09" db="EMBL/GenBank/DDBJ databases">
        <title>Whole genome sequences of isolates from the Mars Exploration Rovers.</title>
        <authorList>
            <person name="Seuylemezian A."/>
            <person name="Vaishampayan P."/>
        </authorList>
    </citation>
    <scope>NUCLEOTIDE SEQUENCE [LARGE SCALE GENOMIC DNA]</scope>
    <source>
        <strain evidence="5 6">MER_TA_151</strain>
    </source>
</reference>